<protein>
    <recommendedName>
        <fullName evidence="1">DDE-1 domain-containing protein</fullName>
    </recommendedName>
</protein>
<dbReference type="InParanoid" id="A0A162UG11"/>
<dbReference type="GeneID" id="28991809"/>
<gene>
    <name evidence="2" type="ORF">PHYBLDRAFT_142944</name>
</gene>
<dbReference type="EMBL" id="KV440976">
    <property type="protein sequence ID" value="OAD75962.1"/>
    <property type="molecule type" value="Genomic_DNA"/>
</dbReference>
<dbReference type="OrthoDB" id="2273311at2759"/>
<dbReference type="AlphaFoldDB" id="A0A162UG11"/>
<organism evidence="2 3">
    <name type="scientific">Phycomyces blakesleeanus (strain ATCC 8743b / DSM 1359 / FGSC 10004 / NBRC 33097 / NRRL 1555)</name>
    <dbReference type="NCBI Taxonomy" id="763407"/>
    <lineage>
        <taxon>Eukaryota</taxon>
        <taxon>Fungi</taxon>
        <taxon>Fungi incertae sedis</taxon>
        <taxon>Mucoromycota</taxon>
        <taxon>Mucoromycotina</taxon>
        <taxon>Mucoromycetes</taxon>
        <taxon>Mucorales</taxon>
        <taxon>Phycomycetaceae</taxon>
        <taxon>Phycomyces</taxon>
    </lineage>
</organism>
<dbReference type="VEuPathDB" id="FungiDB:PHYBLDRAFT_142944"/>
<keyword evidence="3" id="KW-1185">Reference proteome</keyword>
<accession>A0A162UG11</accession>
<name>A0A162UG11_PHYB8</name>
<evidence type="ECO:0000313" key="2">
    <source>
        <dbReference type="EMBL" id="OAD75962.1"/>
    </source>
</evidence>
<sequence length="439" mass="49564">MKAQKHKVLLILNNFSGHIVDYTSTNIKLLFLLPNTTSHLQPLDGSIIRAFKAYFKSKTIENCWNATIFRFIEDEDSEDVNQAMIQQSLAEEVLVEGLQETLDKIAGSGLLSLKDCPTNESDPLYERQCTHRVVNENEIADIVMEEYDANENAANNSNKETAEFECVCMLLDILKDKDIDRDFVKPPIPILYKHTPHIITKFFCQVDNHSILLKPFFFCSLLPHSLLDGLLPPPSSPIVSHVDPSPFLTSMFPIIPRKPFSPKTFRTLCTPSPDNPVPPLHTHQWCTFWSAPIHHSVRSLWFCALHNKLSCCSVLHQTVPTIFPDGSCLIFGDIKESTSHFLFTCPPKFSAWTIFWSTHFGNVPSTQDIHSTLFSFHLPPSLTSDIPTVSLVSCILLAIWCHHWSFVFDDAPFLSTSDLVTAASLVTRFHAELSLPLSD</sequence>
<dbReference type="Proteomes" id="UP000077315">
    <property type="component" value="Unassembled WGS sequence"/>
</dbReference>
<dbReference type="InterPro" id="IPR004875">
    <property type="entry name" value="DDE_SF_endonuclease_dom"/>
</dbReference>
<evidence type="ECO:0000259" key="1">
    <source>
        <dbReference type="Pfam" id="PF03184"/>
    </source>
</evidence>
<dbReference type="Pfam" id="PF03184">
    <property type="entry name" value="DDE_1"/>
    <property type="match status" value="1"/>
</dbReference>
<reference evidence="3" key="1">
    <citation type="submission" date="2015-06" db="EMBL/GenBank/DDBJ databases">
        <title>Expansion of signal transduction pathways in fungi by whole-genome duplication.</title>
        <authorList>
            <consortium name="DOE Joint Genome Institute"/>
            <person name="Corrochano L.M."/>
            <person name="Kuo A."/>
            <person name="Marcet-Houben M."/>
            <person name="Polaino S."/>
            <person name="Salamov A."/>
            <person name="Villalobos J.M."/>
            <person name="Alvarez M.I."/>
            <person name="Avalos J."/>
            <person name="Benito E.P."/>
            <person name="Benoit I."/>
            <person name="Burger G."/>
            <person name="Camino L.P."/>
            <person name="Canovas D."/>
            <person name="Cerda-Olmedo E."/>
            <person name="Cheng J.-F."/>
            <person name="Dominguez A."/>
            <person name="Elias M."/>
            <person name="Eslava A.P."/>
            <person name="Glaser F."/>
            <person name="Grimwood J."/>
            <person name="Gutierrez G."/>
            <person name="Heitman J."/>
            <person name="Henrissat B."/>
            <person name="Iturriaga E.A."/>
            <person name="Lang B.F."/>
            <person name="Lavin J.L."/>
            <person name="Lee S."/>
            <person name="Li W."/>
            <person name="Lindquist E."/>
            <person name="Lopez-Garcia S."/>
            <person name="Luque E.M."/>
            <person name="Marcos A.T."/>
            <person name="Martin J."/>
            <person name="McCluskey K."/>
            <person name="Medina H.R."/>
            <person name="Miralles-Duran A."/>
            <person name="Miyazaki A."/>
            <person name="Munoz-Torres E."/>
            <person name="Oguiza J.A."/>
            <person name="Ohm R."/>
            <person name="Olmedo M."/>
            <person name="Orejas M."/>
            <person name="Ortiz-Castellanos L."/>
            <person name="Pisabarro A.G."/>
            <person name="Rodriguez-Romero J."/>
            <person name="Ruiz-Herrera J."/>
            <person name="Ruiz-Vazquez R."/>
            <person name="Sanz C."/>
            <person name="Schackwitz W."/>
            <person name="Schmutz J."/>
            <person name="Shahriari M."/>
            <person name="Shelest E."/>
            <person name="Silva-Franco F."/>
            <person name="Soanes D."/>
            <person name="Syed K."/>
            <person name="Tagua V.G."/>
            <person name="Talbot N.J."/>
            <person name="Thon M."/>
            <person name="De vries R.P."/>
            <person name="Wiebenga A."/>
            <person name="Yadav J.S."/>
            <person name="Braun E.L."/>
            <person name="Baker S."/>
            <person name="Garre V."/>
            <person name="Horwitz B."/>
            <person name="Torres-Martinez S."/>
            <person name="Idnurm A."/>
            <person name="Herrera-Estrella A."/>
            <person name="Gabaldon T."/>
            <person name="Grigoriev I.V."/>
        </authorList>
    </citation>
    <scope>NUCLEOTIDE SEQUENCE [LARGE SCALE GENOMIC DNA]</scope>
    <source>
        <strain evidence="3">NRRL 1555(-)</strain>
    </source>
</reference>
<dbReference type="GO" id="GO:0003676">
    <property type="term" value="F:nucleic acid binding"/>
    <property type="evidence" value="ECO:0007669"/>
    <property type="project" value="InterPro"/>
</dbReference>
<evidence type="ECO:0000313" key="3">
    <source>
        <dbReference type="Proteomes" id="UP000077315"/>
    </source>
</evidence>
<proteinExistence type="predicted"/>
<feature type="domain" description="DDE-1" evidence="1">
    <location>
        <begin position="3"/>
        <end position="64"/>
    </location>
</feature>
<dbReference type="RefSeq" id="XP_018294002.1">
    <property type="nucleotide sequence ID" value="XM_018430903.1"/>
</dbReference>